<dbReference type="InterPro" id="IPR005490">
    <property type="entry name" value="LD_TPept_cat_dom"/>
</dbReference>
<evidence type="ECO:0000256" key="1">
    <source>
        <dbReference type="ARBA" id="ARBA00004613"/>
    </source>
</evidence>
<dbReference type="GO" id="GO:0018104">
    <property type="term" value="P:peptidoglycan-protein cross-linking"/>
    <property type="evidence" value="ECO:0007669"/>
    <property type="project" value="TreeGrafter"/>
</dbReference>
<reference evidence="13 14" key="1">
    <citation type="journal article" date="2015" name="Nature">
        <title>rRNA introns, odd ribosomes, and small enigmatic genomes across a large radiation of phyla.</title>
        <authorList>
            <person name="Brown C.T."/>
            <person name="Hug L.A."/>
            <person name="Thomas B.C."/>
            <person name="Sharon I."/>
            <person name="Castelle C.J."/>
            <person name="Singh A."/>
            <person name="Wilkins M.J."/>
            <person name="Williams K.H."/>
            <person name="Banfield J.F."/>
        </authorList>
    </citation>
    <scope>NUCLEOTIDE SEQUENCE [LARGE SCALE GENOMIC DNA]</scope>
</reference>
<proteinExistence type="predicted"/>
<evidence type="ECO:0000256" key="3">
    <source>
        <dbReference type="ARBA" id="ARBA00022525"/>
    </source>
</evidence>
<dbReference type="Proteomes" id="UP000034048">
    <property type="component" value="Unassembled WGS sequence"/>
</dbReference>
<evidence type="ECO:0000313" key="13">
    <source>
        <dbReference type="EMBL" id="KKR14680.1"/>
    </source>
</evidence>
<feature type="active site" description="Proton donor/acceptor" evidence="10">
    <location>
        <position position="201"/>
    </location>
</feature>
<dbReference type="InterPro" id="IPR050979">
    <property type="entry name" value="LD-transpeptidase"/>
</dbReference>
<evidence type="ECO:0000256" key="7">
    <source>
        <dbReference type="ARBA" id="ARBA00022960"/>
    </source>
</evidence>
<keyword evidence="8 10" id="KW-0573">Peptidoglycan synthesis</keyword>
<dbReference type="GO" id="GO:0071555">
    <property type="term" value="P:cell wall organization"/>
    <property type="evidence" value="ECO:0007669"/>
    <property type="project" value="UniProtKB-UniRule"/>
</dbReference>
<keyword evidence="5 11" id="KW-0732">Signal</keyword>
<evidence type="ECO:0000313" key="14">
    <source>
        <dbReference type="Proteomes" id="UP000034048"/>
    </source>
</evidence>
<dbReference type="AlphaFoldDB" id="A0A0G0QWI2"/>
<feature type="domain" description="L,D-TPase catalytic" evidence="12">
    <location>
        <begin position="125"/>
        <end position="241"/>
    </location>
</feature>
<dbReference type="PANTHER" id="PTHR30582">
    <property type="entry name" value="L,D-TRANSPEPTIDASE"/>
    <property type="match status" value="1"/>
</dbReference>
<dbReference type="GO" id="GO:0005576">
    <property type="term" value="C:extracellular region"/>
    <property type="evidence" value="ECO:0007669"/>
    <property type="project" value="TreeGrafter"/>
</dbReference>
<evidence type="ECO:0000256" key="2">
    <source>
        <dbReference type="ARBA" id="ARBA00004752"/>
    </source>
</evidence>
<dbReference type="GO" id="GO:0071972">
    <property type="term" value="F:peptidoglycan L,D-transpeptidase activity"/>
    <property type="evidence" value="ECO:0007669"/>
    <property type="project" value="TreeGrafter"/>
</dbReference>
<dbReference type="InterPro" id="IPR038063">
    <property type="entry name" value="Transpep_catalytic_dom"/>
</dbReference>
<dbReference type="GO" id="GO:0005509">
    <property type="term" value="F:calcium ion binding"/>
    <property type="evidence" value="ECO:0007669"/>
    <property type="project" value="InterPro"/>
</dbReference>
<keyword evidence="7 10" id="KW-0133">Cell shape</keyword>
<dbReference type="GO" id="GO:0016740">
    <property type="term" value="F:transferase activity"/>
    <property type="evidence" value="ECO:0007669"/>
    <property type="project" value="UniProtKB-KW"/>
</dbReference>
<dbReference type="PATRIC" id="fig|1618634.3.peg.277"/>
<comment type="subcellular location">
    <subcellularLocation>
        <location evidence="1">Secreted</location>
    </subcellularLocation>
</comment>
<dbReference type="GO" id="GO:0008360">
    <property type="term" value="P:regulation of cell shape"/>
    <property type="evidence" value="ECO:0007669"/>
    <property type="project" value="UniProtKB-UniRule"/>
</dbReference>
<feature type="signal peptide" evidence="11">
    <location>
        <begin position="1"/>
        <end position="20"/>
    </location>
</feature>
<dbReference type="CDD" id="cd16913">
    <property type="entry name" value="YkuD_like"/>
    <property type="match status" value="1"/>
</dbReference>
<dbReference type="Pfam" id="PF18884">
    <property type="entry name" value="TSP3_bac"/>
    <property type="match status" value="4"/>
</dbReference>
<evidence type="ECO:0000256" key="4">
    <source>
        <dbReference type="ARBA" id="ARBA00022679"/>
    </source>
</evidence>
<organism evidence="13 14">
    <name type="scientific">Candidatus Falkowbacteria bacterium GW2011_GWA2_39_24</name>
    <dbReference type="NCBI Taxonomy" id="1618634"/>
    <lineage>
        <taxon>Bacteria</taxon>
        <taxon>Candidatus Falkowiibacteriota</taxon>
    </lineage>
</organism>
<comment type="pathway">
    <text evidence="2 10">Cell wall biogenesis; peptidoglycan biosynthesis.</text>
</comment>
<feature type="active site" description="Nucleophile" evidence="10">
    <location>
        <position position="217"/>
    </location>
</feature>
<sequence length="241" mass="27447">MSKYLIILTIILAITAVVWAADTDEDGLTDEQEKTVYHTNPQNADSDGDGFTDQEEIKVGFSPLAKDKKKLVDIDSDNDYLNDAWEIIMGTDLLNPDSDGDWYLDGTEVAAGFDPLSPELKKVNKTIKINLKQQRLTYYWGDKQLDSFLISSGVAGMRTPRGNFSILGKYPVKHYYGANFDFPNTKWNLHFTTGQYRYYIHGAYWHDNWGTPMSHGCINVAYANMEHLYWYAQIGTSVKIE</sequence>
<dbReference type="Gene3D" id="2.40.440.10">
    <property type="entry name" value="L,D-transpeptidase catalytic domain-like"/>
    <property type="match status" value="1"/>
</dbReference>
<evidence type="ECO:0000256" key="10">
    <source>
        <dbReference type="PROSITE-ProRule" id="PRU01373"/>
    </source>
</evidence>
<dbReference type="PROSITE" id="PS52029">
    <property type="entry name" value="LD_TPASE"/>
    <property type="match status" value="1"/>
</dbReference>
<gene>
    <name evidence="13" type="ORF">UT42_C0021G0004</name>
</gene>
<evidence type="ECO:0000259" key="12">
    <source>
        <dbReference type="PROSITE" id="PS52029"/>
    </source>
</evidence>
<evidence type="ECO:0000256" key="5">
    <source>
        <dbReference type="ARBA" id="ARBA00022729"/>
    </source>
</evidence>
<keyword evidence="4" id="KW-0808">Transferase</keyword>
<dbReference type="PANTHER" id="PTHR30582:SF2">
    <property type="entry name" value="L,D-TRANSPEPTIDASE YCIB-RELATED"/>
    <property type="match status" value="1"/>
</dbReference>
<feature type="chain" id="PRO_5002534138" description="L,D-TPase catalytic domain-containing protein" evidence="11">
    <location>
        <begin position="21"/>
        <end position="241"/>
    </location>
</feature>
<evidence type="ECO:0000256" key="6">
    <source>
        <dbReference type="ARBA" id="ARBA00022837"/>
    </source>
</evidence>
<dbReference type="Gene3D" id="4.10.1080.10">
    <property type="entry name" value="TSP type-3 repeat"/>
    <property type="match status" value="1"/>
</dbReference>
<dbReference type="InterPro" id="IPR059100">
    <property type="entry name" value="TSP3_bac"/>
</dbReference>
<dbReference type="EMBL" id="LBWS01000021">
    <property type="protein sequence ID" value="KKR14680.1"/>
    <property type="molecule type" value="Genomic_DNA"/>
</dbReference>
<dbReference type="Pfam" id="PF03734">
    <property type="entry name" value="YkuD"/>
    <property type="match status" value="1"/>
</dbReference>
<evidence type="ECO:0000256" key="11">
    <source>
        <dbReference type="SAM" id="SignalP"/>
    </source>
</evidence>
<evidence type="ECO:0000256" key="9">
    <source>
        <dbReference type="ARBA" id="ARBA00023316"/>
    </source>
</evidence>
<dbReference type="SUPFAM" id="SSF103647">
    <property type="entry name" value="TSP type-3 repeat"/>
    <property type="match status" value="1"/>
</dbReference>
<keyword evidence="3" id="KW-0964">Secreted</keyword>
<keyword evidence="6" id="KW-0106">Calcium</keyword>
<accession>A0A0G0QWI2</accession>
<dbReference type="UniPathway" id="UPA00219"/>
<protein>
    <recommendedName>
        <fullName evidence="12">L,D-TPase catalytic domain-containing protein</fullName>
    </recommendedName>
</protein>
<comment type="caution">
    <text evidence="13">The sequence shown here is derived from an EMBL/GenBank/DDBJ whole genome shotgun (WGS) entry which is preliminary data.</text>
</comment>
<keyword evidence="9 10" id="KW-0961">Cell wall biogenesis/degradation</keyword>
<name>A0A0G0QWI2_9BACT</name>
<evidence type="ECO:0000256" key="8">
    <source>
        <dbReference type="ARBA" id="ARBA00022984"/>
    </source>
</evidence>
<dbReference type="InterPro" id="IPR028974">
    <property type="entry name" value="TSP_type-3_rpt"/>
</dbReference>
<dbReference type="SUPFAM" id="SSF141523">
    <property type="entry name" value="L,D-transpeptidase catalytic domain-like"/>
    <property type="match status" value="1"/>
</dbReference>